<organism evidence="1 2">
    <name type="scientific">Malus domestica</name>
    <name type="common">Apple</name>
    <name type="synonym">Pyrus malus</name>
    <dbReference type="NCBI Taxonomy" id="3750"/>
    <lineage>
        <taxon>Eukaryota</taxon>
        <taxon>Viridiplantae</taxon>
        <taxon>Streptophyta</taxon>
        <taxon>Embryophyta</taxon>
        <taxon>Tracheophyta</taxon>
        <taxon>Spermatophyta</taxon>
        <taxon>Magnoliopsida</taxon>
        <taxon>eudicotyledons</taxon>
        <taxon>Gunneridae</taxon>
        <taxon>Pentapetalae</taxon>
        <taxon>rosids</taxon>
        <taxon>fabids</taxon>
        <taxon>Rosales</taxon>
        <taxon>Rosaceae</taxon>
        <taxon>Amygdaloideae</taxon>
        <taxon>Maleae</taxon>
        <taxon>Malus</taxon>
    </lineage>
</organism>
<comment type="caution">
    <text evidence="1">The sequence shown here is derived from an EMBL/GenBank/DDBJ whole genome shotgun (WGS) entry which is preliminary data.</text>
</comment>
<gene>
    <name evidence="1" type="ORF">DVH24_002167</name>
</gene>
<accession>A0A498I6Y9</accession>
<evidence type="ECO:0000313" key="2">
    <source>
        <dbReference type="Proteomes" id="UP000290289"/>
    </source>
</evidence>
<protein>
    <submittedName>
        <fullName evidence="1">Uncharacterized protein</fullName>
    </submittedName>
</protein>
<dbReference type="Proteomes" id="UP000290289">
    <property type="component" value="Chromosome 13"/>
</dbReference>
<dbReference type="EMBL" id="RDQH01000339">
    <property type="protein sequence ID" value="RXH78649.1"/>
    <property type="molecule type" value="Genomic_DNA"/>
</dbReference>
<evidence type="ECO:0000313" key="1">
    <source>
        <dbReference type="EMBL" id="RXH78649.1"/>
    </source>
</evidence>
<reference evidence="1 2" key="1">
    <citation type="submission" date="2018-10" db="EMBL/GenBank/DDBJ databases">
        <title>A high-quality apple genome assembly.</title>
        <authorList>
            <person name="Hu J."/>
        </authorList>
    </citation>
    <scope>NUCLEOTIDE SEQUENCE [LARGE SCALE GENOMIC DNA]</scope>
    <source>
        <strain evidence="2">cv. HFTH1</strain>
        <tissue evidence="1">Young leaf</tissue>
    </source>
</reference>
<dbReference type="AlphaFoldDB" id="A0A498I6Y9"/>
<sequence>MTILVPQDKEFDLDMDTIISCKSWSAYNLGIGMHRKPLPSMDQIWETLTKINTTVERLQKNQTVAQAESHSNFMDMERWIKT</sequence>
<proteinExistence type="predicted"/>
<name>A0A498I6Y9_MALDO</name>
<keyword evidence="2" id="KW-1185">Reference proteome</keyword>